<evidence type="ECO:0000313" key="4">
    <source>
        <dbReference type="Proteomes" id="UP001285636"/>
    </source>
</evidence>
<comment type="caution">
    <text evidence="3">The sequence shown here is derived from an EMBL/GenBank/DDBJ whole genome shotgun (WGS) entry which is preliminary data.</text>
</comment>
<dbReference type="Gene3D" id="6.10.140.2160">
    <property type="match status" value="1"/>
</dbReference>
<keyword evidence="2" id="KW-0231">Viral genome packaging</keyword>
<dbReference type="InterPro" id="IPR038713">
    <property type="entry name" value="Terminase_Gp1_N_sf"/>
</dbReference>
<dbReference type="InterPro" id="IPR005335">
    <property type="entry name" value="Terminase_ssu"/>
</dbReference>
<name>A0AAJ2KSF4_ALKPS</name>
<evidence type="ECO:0000313" key="3">
    <source>
        <dbReference type="EMBL" id="MDV2883824.1"/>
    </source>
</evidence>
<dbReference type="RefSeq" id="WP_323465670.1">
    <property type="nucleotide sequence ID" value="NZ_CP144224.1"/>
</dbReference>
<evidence type="ECO:0000256" key="2">
    <source>
        <dbReference type="ARBA" id="ARBA00023219"/>
    </source>
</evidence>
<dbReference type="GO" id="GO:0051276">
    <property type="term" value="P:chromosome organization"/>
    <property type="evidence" value="ECO:0007669"/>
    <property type="project" value="InterPro"/>
</dbReference>
<dbReference type="InterPro" id="IPR052404">
    <property type="entry name" value="SPP1-like_terminase"/>
</dbReference>
<evidence type="ECO:0000256" key="1">
    <source>
        <dbReference type="ARBA" id="ARBA00022612"/>
    </source>
</evidence>
<organism evidence="3 4">
    <name type="scientific">Alkalihalophilus pseudofirmus</name>
    <name type="common">Bacillus pseudofirmus</name>
    <dbReference type="NCBI Taxonomy" id="79885"/>
    <lineage>
        <taxon>Bacteria</taxon>
        <taxon>Bacillati</taxon>
        <taxon>Bacillota</taxon>
        <taxon>Bacilli</taxon>
        <taxon>Bacillales</taxon>
        <taxon>Bacillaceae</taxon>
        <taxon>Alkalihalophilus</taxon>
    </lineage>
</organism>
<dbReference type="Gene3D" id="1.10.10.1400">
    <property type="entry name" value="Terminase, small subunit, N-terminal DNA-binding domain, HTH motif"/>
    <property type="match status" value="1"/>
</dbReference>
<protein>
    <submittedName>
        <fullName evidence="3">Terminase small subunit</fullName>
    </submittedName>
</protein>
<dbReference type="Pfam" id="PF03592">
    <property type="entry name" value="Terminase_2"/>
    <property type="match status" value="1"/>
</dbReference>
<dbReference type="AlphaFoldDB" id="A0AAJ2KSF4"/>
<keyword evidence="1" id="KW-1188">Viral release from host cell</keyword>
<dbReference type="Proteomes" id="UP001285636">
    <property type="component" value="Unassembled WGS sequence"/>
</dbReference>
<dbReference type="PANTHER" id="PTHR41328">
    <property type="entry name" value="TERMINASE SMALL SUBUNIT-RELATED"/>
    <property type="match status" value="1"/>
</dbReference>
<proteinExistence type="predicted"/>
<sequence length="144" mass="16155">MKLTVKQKRFADYYIETGNASESARKAGYSQKTAYRIGQENMQKPAIRAYIDERLKELEGERVASQQEVMEFLTSVMRGEVTEPVPILDGDGTQRVVNLIPSAAARKSAAEQIGKRYGMWTEKKELDITGAVTFVDDIGDEDET</sequence>
<gene>
    <name evidence="3" type="ORF">RYX45_01430</name>
</gene>
<dbReference type="PANTHER" id="PTHR41328:SF2">
    <property type="entry name" value="TERMINASE SMALL SUBUNIT"/>
    <property type="match status" value="1"/>
</dbReference>
<accession>A0AAJ2KSF4</accession>
<dbReference type="EMBL" id="JAWJAY010000001">
    <property type="protein sequence ID" value="MDV2883824.1"/>
    <property type="molecule type" value="Genomic_DNA"/>
</dbReference>
<reference evidence="3" key="1">
    <citation type="submission" date="2023-10" db="EMBL/GenBank/DDBJ databases">
        <title>Screening of Alkalihalophilus pseudofirmusBZ-TG-HK211 and Its Alleviation of Salt Stress on Rapeseed Growth.</title>
        <authorList>
            <person name="Zhao B."/>
            <person name="Guo T."/>
        </authorList>
    </citation>
    <scope>NUCLEOTIDE SEQUENCE</scope>
    <source>
        <strain evidence="3">BZ-TG-HK211</strain>
    </source>
</reference>